<dbReference type="EMBL" id="FOFZ01000005">
    <property type="protein sequence ID" value="SEQ90784.1"/>
    <property type="molecule type" value="Genomic_DNA"/>
</dbReference>
<gene>
    <name evidence="1" type="ORF">SAMN05444355_10570</name>
</gene>
<organism evidence="1 2">
    <name type="scientific">Flavobacterium frigoris</name>
    <dbReference type="NCBI Taxonomy" id="229204"/>
    <lineage>
        <taxon>Bacteria</taxon>
        <taxon>Pseudomonadati</taxon>
        <taxon>Bacteroidota</taxon>
        <taxon>Flavobacteriia</taxon>
        <taxon>Flavobacteriales</taxon>
        <taxon>Flavobacteriaceae</taxon>
        <taxon>Flavobacterium</taxon>
    </lineage>
</organism>
<dbReference type="RefSeq" id="WP_074723092.1">
    <property type="nucleotide sequence ID" value="NZ_CBCRVS010000004.1"/>
</dbReference>
<evidence type="ECO:0000313" key="1">
    <source>
        <dbReference type="EMBL" id="SEQ90784.1"/>
    </source>
</evidence>
<dbReference type="InterPro" id="IPR003489">
    <property type="entry name" value="RHF/RaiA"/>
</dbReference>
<dbReference type="Pfam" id="PF02482">
    <property type="entry name" value="Ribosomal_S30AE"/>
    <property type="match status" value="1"/>
</dbReference>
<evidence type="ECO:0008006" key="3">
    <source>
        <dbReference type="Google" id="ProtNLM"/>
    </source>
</evidence>
<proteinExistence type="predicted"/>
<protein>
    <recommendedName>
        <fullName evidence="3">Sigma 54 modulation protein / S30EA ribosomal protein</fullName>
    </recommendedName>
</protein>
<dbReference type="InterPro" id="IPR036567">
    <property type="entry name" value="RHF-like"/>
</dbReference>
<dbReference type="Proteomes" id="UP000183658">
    <property type="component" value="Unassembled WGS sequence"/>
</dbReference>
<dbReference type="AlphaFoldDB" id="A0A1H9JVJ1"/>
<dbReference type="SUPFAM" id="SSF69754">
    <property type="entry name" value="Ribosome binding protein Y (YfiA homologue)"/>
    <property type="match status" value="1"/>
</dbReference>
<keyword evidence="2" id="KW-1185">Reference proteome</keyword>
<accession>A0A1H9JVJ1</accession>
<sequence>MTIQLNSDNNLTLHEAFRAQLNTLLSEELSRFGAHITRIEAHFSDENGQKEGQNDKLCKLEARLEGMKPIVVSNNGNTHELAVKGAINKLKTSLDSALGRLNNH</sequence>
<evidence type="ECO:0000313" key="2">
    <source>
        <dbReference type="Proteomes" id="UP000183658"/>
    </source>
</evidence>
<name>A0A1H9JVJ1_FLAFI</name>
<reference evidence="2" key="1">
    <citation type="submission" date="2016-10" db="EMBL/GenBank/DDBJ databases">
        <authorList>
            <person name="Varghese N."/>
            <person name="Submissions S."/>
        </authorList>
    </citation>
    <scope>NUCLEOTIDE SEQUENCE [LARGE SCALE GENOMIC DNA]</scope>
    <source>
        <strain evidence="2">DSM 15719</strain>
    </source>
</reference>
<dbReference type="OrthoDB" id="121633at2"/>
<dbReference type="Gene3D" id="3.30.160.100">
    <property type="entry name" value="Ribosome hibernation promotion factor-like"/>
    <property type="match status" value="1"/>
</dbReference>